<evidence type="ECO:0000256" key="8">
    <source>
        <dbReference type="ARBA" id="ARBA00022842"/>
    </source>
</evidence>
<evidence type="ECO:0000313" key="15">
    <source>
        <dbReference type="EMBL" id="KAG0022833.1"/>
    </source>
</evidence>
<keyword evidence="11" id="KW-0496">Mitochondrion</keyword>
<evidence type="ECO:0000256" key="7">
    <source>
        <dbReference type="ARBA" id="ARBA00022705"/>
    </source>
</evidence>
<dbReference type="InterPro" id="IPR019760">
    <property type="entry name" value="DNA-dir_DNA_pol_A_CS"/>
</dbReference>
<dbReference type="GO" id="GO:0003677">
    <property type="term" value="F:DNA binding"/>
    <property type="evidence" value="ECO:0007669"/>
    <property type="project" value="UniProtKB-KW"/>
</dbReference>
<reference evidence="15" key="1">
    <citation type="journal article" date="2020" name="Fungal Divers.">
        <title>Resolving the Mortierellaceae phylogeny through synthesis of multi-gene phylogenetics and phylogenomics.</title>
        <authorList>
            <person name="Vandepol N."/>
            <person name="Liber J."/>
            <person name="Desiro A."/>
            <person name="Na H."/>
            <person name="Kennedy M."/>
            <person name="Barry K."/>
            <person name="Grigoriev I.V."/>
            <person name="Miller A.N."/>
            <person name="O'Donnell K."/>
            <person name="Stajich J.E."/>
            <person name="Bonito G."/>
        </authorList>
    </citation>
    <scope>NUCLEOTIDE SEQUENCE</scope>
    <source>
        <strain evidence="15">NRRL 2769</strain>
    </source>
</reference>
<dbReference type="Pfam" id="PF00476">
    <property type="entry name" value="DNA_pol_A"/>
    <property type="match status" value="1"/>
</dbReference>
<dbReference type="PRINTS" id="PR00867">
    <property type="entry name" value="DNAPOLG"/>
</dbReference>
<evidence type="ECO:0000256" key="4">
    <source>
        <dbReference type="ARBA" id="ARBA00012417"/>
    </source>
</evidence>
<dbReference type="PANTHER" id="PTHR10267">
    <property type="entry name" value="DNA POLYMERASE SUBUNIT GAMMA-1"/>
    <property type="match status" value="1"/>
</dbReference>
<evidence type="ECO:0000259" key="14">
    <source>
        <dbReference type="SMART" id="SM00482"/>
    </source>
</evidence>
<evidence type="ECO:0000256" key="12">
    <source>
        <dbReference type="ARBA" id="ARBA00031966"/>
    </source>
</evidence>
<keyword evidence="16" id="KW-1185">Reference proteome</keyword>
<feature type="region of interest" description="Disordered" evidence="13">
    <location>
        <begin position="1324"/>
        <end position="1348"/>
    </location>
</feature>
<keyword evidence="6" id="KW-0548">Nucleotidyltransferase</keyword>
<feature type="region of interest" description="Disordered" evidence="13">
    <location>
        <begin position="1084"/>
        <end position="1118"/>
    </location>
</feature>
<dbReference type="Proteomes" id="UP000703661">
    <property type="component" value="Unassembled WGS sequence"/>
</dbReference>
<evidence type="ECO:0000256" key="3">
    <source>
        <dbReference type="ARBA" id="ARBA00007705"/>
    </source>
</evidence>
<dbReference type="EC" id="2.7.7.7" evidence="4"/>
<dbReference type="PANTHER" id="PTHR10267:SF0">
    <property type="entry name" value="DNA POLYMERASE SUBUNIT GAMMA-1"/>
    <property type="match status" value="1"/>
</dbReference>
<dbReference type="CDD" id="cd08641">
    <property type="entry name" value="DNA_pol_gammaA"/>
    <property type="match status" value="1"/>
</dbReference>
<comment type="similarity">
    <text evidence="3">Belongs to the DNA polymerase type-A family.</text>
</comment>
<feature type="region of interest" description="Disordered" evidence="13">
    <location>
        <begin position="1268"/>
        <end position="1299"/>
    </location>
</feature>
<dbReference type="SMART" id="SM00482">
    <property type="entry name" value="POLAc"/>
    <property type="match status" value="1"/>
</dbReference>
<dbReference type="Gene3D" id="1.10.150.20">
    <property type="entry name" value="5' to 3' exonuclease, C-terminal subdomain"/>
    <property type="match status" value="1"/>
</dbReference>
<dbReference type="InterPro" id="IPR047580">
    <property type="entry name" value="POLG_palm_dom"/>
</dbReference>
<feature type="region of interest" description="Disordered" evidence="13">
    <location>
        <begin position="37"/>
        <end position="61"/>
    </location>
</feature>
<dbReference type="Pfam" id="PF18136">
    <property type="entry name" value="DNApol_Exo"/>
    <property type="match status" value="1"/>
</dbReference>
<dbReference type="GO" id="GO:0003887">
    <property type="term" value="F:DNA-directed DNA polymerase activity"/>
    <property type="evidence" value="ECO:0007669"/>
    <property type="project" value="UniProtKB-KW"/>
</dbReference>
<comment type="subcellular location">
    <subcellularLocation>
        <location evidence="2">Mitochondrion</location>
    </subcellularLocation>
</comment>
<organism evidence="15 16">
    <name type="scientific">Entomortierella chlamydospora</name>
    <dbReference type="NCBI Taxonomy" id="101097"/>
    <lineage>
        <taxon>Eukaryota</taxon>
        <taxon>Fungi</taxon>
        <taxon>Fungi incertae sedis</taxon>
        <taxon>Mucoromycota</taxon>
        <taxon>Mortierellomycotina</taxon>
        <taxon>Mortierellomycetes</taxon>
        <taxon>Mortierellales</taxon>
        <taxon>Mortierellaceae</taxon>
        <taxon>Entomortierella</taxon>
    </lineage>
</organism>
<evidence type="ECO:0000256" key="9">
    <source>
        <dbReference type="ARBA" id="ARBA00022932"/>
    </source>
</evidence>
<keyword evidence="9" id="KW-0239">DNA-directed DNA polymerase</keyword>
<sequence length="1348" mass="151468">MATVWPWPYPPQIALHPGNNTCISKNKVDVHMLHPDLHRSVFPPPPSSTSANKSSGSSIHALDPTPEMVKYSIEHLKRQNLWGKKTIPVPNLAFPVPSLRGQNIEDHFYNIGVHDSATYKELALTFAQSPTHPPPKQWLLRAGWTRYGKDGSVTQVEYPKERMLTFDVETVPGLSKFPVMACAISSEAWYGWVSPWLIDPVTKDGQQNDRHLISFGPCRNRKGEEKILVGHNVGYDRARVLEEYSLEQNGIRYLDTMSLHIAVSGLCTQQRPGWLKYFKALENGDEEYIHEFKETTGKFFDVSSVNSLLQVSRFHCNLHMDKAPRDILLEATEISQIQAEFQGLMAYCGRDVAATNHVYRQILPKYFEKCPHPVSFAGILQMGSSFLTVTEGWKDYIARCNKMHREMAEDTESKLLQLADHAIKNLEKDPSFYKSDPWLSQLDWNLPKREFKEGVLKANGDGYLKGKEPKWTCRAKVLPDKPEWYRDLWVSKEKRVKLTTRQRVAPLLLRLQWRGYPLVYSDLYGWTFRVPKDDSEFTTKSPELTFPLENEAGYQAVIDPDHYRYYRVPHNGGEGKNVGNPLSKGYIAHFEADTLSSHIAEDESGNLAKQALDMNAKCAYWVSARERIQDQFVVWDKEANQLGDGMGLPDRGEGRSNGMILPQIITMGTVTRRAVEKTWMTASNAKKNRIGSELKSMIEAPPGYKIVGADVDSEELWISSLMGDAQFRMHGATALGWMTLQGTKKERTDLHSKTADILDITRDQAKIFNYGRIYGAGVKFAASLLQQFNPTIEAAEAKQKATNLYAATKGIKQQRAENYELITDRPFWHGGTESYMFNSLERTATAEDPRTPVLGCAITDALKPKFTESQFMTSRINWVVQSSGVDYLHMLLVSMNYLIRKYDIKARFMLCVHDEVRYMVKEEDAARASLALQVSNLWTRAMFSYKLGIHDLPQAVAFFSCVDVDHVFRKEVFMDCVTPTHSEKIPHGYSLTIEEALDSTQGGDLGKIAEGFEDAAEDSFPDELRTLEERRKARLINPDPNVDPSLLLELSQRASDSQNMFLEAQGLSAFSDIKKAIRRRQAEAEAKMNAGKSVSGAKGSGGKSGHGAQTARPLMAEPRELRRVAPVVAYQRREASGKWGTKVDQPAAITKNPASTRDLKVFKYHDIHTSHSEVSIAPMDASRTNVATGESAISTIQTTMKDNAKTSSANLIVGAAKSGVQKPVPSKDLDRRAPELFVFGYNDNELLSNENAKDTYFLGTVGPISTSTTTKAKPTPIIAPGNASSPRQQQDYLERPNMRNKKKMDLAVTAGGIWVDRDLGLGGRSEKVKINPKSPISEHPEYFQNRTI</sequence>
<proteinExistence type="inferred from homology"/>
<feature type="compositionally biased region" description="Polar residues" evidence="13">
    <location>
        <begin position="1282"/>
        <end position="1291"/>
    </location>
</feature>
<dbReference type="GO" id="GO:0008408">
    <property type="term" value="F:3'-5' exonuclease activity"/>
    <property type="evidence" value="ECO:0007669"/>
    <property type="project" value="TreeGrafter"/>
</dbReference>
<dbReference type="InterPro" id="IPR041336">
    <property type="entry name" value="DNApol_Exo"/>
</dbReference>
<evidence type="ECO:0000256" key="11">
    <source>
        <dbReference type="ARBA" id="ARBA00023128"/>
    </source>
</evidence>
<gene>
    <name evidence="15" type="ORF">BGZ80_011042</name>
</gene>
<dbReference type="Gene3D" id="3.30.420.390">
    <property type="match status" value="1"/>
</dbReference>
<dbReference type="SUPFAM" id="SSF56672">
    <property type="entry name" value="DNA/RNA polymerases"/>
    <property type="match status" value="1"/>
</dbReference>
<keyword evidence="10" id="KW-0238">DNA-binding</keyword>
<feature type="compositionally biased region" description="Low complexity" evidence="13">
    <location>
        <begin position="1268"/>
        <end position="1280"/>
    </location>
</feature>
<dbReference type="InterPro" id="IPR012337">
    <property type="entry name" value="RNaseH-like_sf"/>
</dbReference>
<dbReference type="InterPro" id="IPR002297">
    <property type="entry name" value="DNA-dir_DNA_pol_A_mt"/>
</dbReference>
<evidence type="ECO:0000256" key="1">
    <source>
        <dbReference type="ARBA" id="ARBA00001946"/>
    </source>
</evidence>
<evidence type="ECO:0000256" key="2">
    <source>
        <dbReference type="ARBA" id="ARBA00004173"/>
    </source>
</evidence>
<dbReference type="PROSITE" id="PS00447">
    <property type="entry name" value="DNA_POLYMERASE_A"/>
    <property type="match status" value="1"/>
</dbReference>
<evidence type="ECO:0000256" key="5">
    <source>
        <dbReference type="ARBA" id="ARBA00022679"/>
    </source>
</evidence>
<dbReference type="SUPFAM" id="SSF53098">
    <property type="entry name" value="Ribonuclease H-like"/>
    <property type="match status" value="1"/>
</dbReference>
<dbReference type="InterPro" id="IPR043502">
    <property type="entry name" value="DNA/RNA_pol_sf"/>
</dbReference>
<keyword evidence="7" id="KW-0235">DNA replication</keyword>
<dbReference type="Gene3D" id="3.30.70.370">
    <property type="match status" value="1"/>
</dbReference>
<comment type="caution">
    <text evidence="15">The sequence shown here is derived from an EMBL/GenBank/DDBJ whole genome shotgun (WGS) entry which is preliminary data.</text>
</comment>
<evidence type="ECO:0000313" key="16">
    <source>
        <dbReference type="Proteomes" id="UP000703661"/>
    </source>
</evidence>
<accession>A0A9P6N410</accession>
<dbReference type="GO" id="GO:0005760">
    <property type="term" value="C:gamma DNA polymerase complex"/>
    <property type="evidence" value="ECO:0007669"/>
    <property type="project" value="InterPro"/>
</dbReference>
<keyword evidence="8" id="KW-0460">Magnesium</keyword>
<comment type="cofactor">
    <cofactor evidence="1">
        <name>Mg(2+)</name>
        <dbReference type="ChEBI" id="CHEBI:18420"/>
    </cofactor>
</comment>
<feature type="compositionally biased region" description="Low complexity" evidence="13">
    <location>
        <begin position="48"/>
        <end position="58"/>
    </location>
</feature>
<evidence type="ECO:0000256" key="10">
    <source>
        <dbReference type="ARBA" id="ARBA00023125"/>
    </source>
</evidence>
<keyword evidence="5" id="KW-0808">Transferase</keyword>
<protein>
    <recommendedName>
        <fullName evidence="4">DNA-directed DNA polymerase</fullName>
        <ecNumber evidence="4">2.7.7.7</ecNumber>
    </recommendedName>
    <alternativeName>
        <fullName evidence="12">Mitochondrial DNA polymerase catalytic subunit</fullName>
    </alternativeName>
</protein>
<evidence type="ECO:0000256" key="6">
    <source>
        <dbReference type="ARBA" id="ARBA00022695"/>
    </source>
</evidence>
<dbReference type="InterPro" id="IPR001098">
    <property type="entry name" value="DNA-dir_DNA_pol_A_palm_dom"/>
</dbReference>
<name>A0A9P6N410_9FUNG</name>
<dbReference type="EMBL" id="JAAAID010000084">
    <property type="protein sequence ID" value="KAG0022833.1"/>
    <property type="molecule type" value="Genomic_DNA"/>
</dbReference>
<dbReference type="GO" id="GO:0006264">
    <property type="term" value="P:mitochondrial DNA replication"/>
    <property type="evidence" value="ECO:0007669"/>
    <property type="project" value="InterPro"/>
</dbReference>
<feature type="domain" description="DNA-directed DNA polymerase family A palm" evidence="14">
    <location>
        <begin position="691"/>
        <end position="924"/>
    </location>
</feature>
<evidence type="ECO:0000256" key="13">
    <source>
        <dbReference type="SAM" id="MobiDB-lite"/>
    </source>
</evidence>